<reference evidence="1 2" key="2">
    <citation type="journal article" date="2014" name="Genome Announc.">
        <title>Complete Genome Sequence of Coprothermobacter proteolyticus DSM 5265.</title>
        <authorList>
            <person name="Alexiev A."/>
            <person name="Coil D.A."/>
            <person name="Badger J.H."/>
            <person name="Enticknap J."/>
            <person name="Ward N."/>
            <person name="Robb F.T."/>
            <person name="Eisen J.A."/>
        </authorList>
    </citation>
    <scope>NUCLEOTIDE SEQUENCE [LARGE SCALE GENOMIC DNA]</scope>
    <source>
        <strain evidence="2">ATCC 35245 / DSM 5265 / OCM 4 / BT</strain>
    </source>
</reference>
<reference evidence="2" key="1">
    <citation type="submission" date="2008-08" db="EMBL/GenBank/DDBJ databases">
        <title>The complete genome sequence of Coprothermobacter proteolyticus strain ATCC 5245 / DSM 5265 / BT.</title>
        <authorList>
            <person name="Dodson R.J."/>
            <person name="Durkin A.S."/>
            <person name="Wu M."/>
            <person name="Eisen J."/>
            <person name="Sutton G."/>
        </authorList>
    </citation>
    <scope>NUCLEOTIDE SEQUENCE [LARGE SCALE GENOMIC DNA]</scope>
    <source>
        <strain evidence="2">ATCC 35245 / DSM 5265 / OCM 4 / BT</strain>
    </source>
</reference>
<evidence type="ECO:0000313" key="1">
    <source>
        <dbReference type="EMBL" id="ACI17837.1"/>
    </source>
</evidence>
<proteinExistence type="predicted"/>
<gene>
    <name evidence="1" type="ordered locus">COPRO5265_0159</name>
</gene>
<evidence type="ECO:0000313" key="2">
    <source>
        <dbReference type="Proteomes" id="UP000001732"/>
    </source>
</evidence>
<keyword evidence="2" id="KW-1185">Reference proteome</keyword>
<name>B5Y6Y2_COPPD</name>
<dbReference type="EMBL" id="CP001145">
    <property type="protein sequence ID" value="ACI17837.1"/>
    <property type="molecule type" value="Genomic_DNA"/>
</dbReference>
<organism evidence="1 2">
    <name type="scientific">Coprothermobacter proteolyticus (strain ATCC 35245 / DSM 5265 / OCM 4 / BT)</name>
    <dbReference type="NCBI Taxonomy" id="309798"/>
    <lineage>
        <taxon>Bacteria</taxon>
        <taxon>Pseudomonadati</taxon>
        <taxon>Coprothermobacterota</taxon>
        <taxon>Coprothermobacteria</taxon>
        <taxon>Coprothermobacterales</taxon>
        <taxon>Coprothermobacteraceae</taxon>
        <taxon>Coprothermobacter</taxon>
    </lineage>
</organism>
<protein>
    <submittedName>
        <fullName evidence="1">Uncharacterized protein</fullName>
    </submittedName>
</protein>
<accession>B5Y6Y2</accession>
<dbReference type="AlphaFoldDB" id="B5Y6Y2"/>
<dbReference type="Proteomes" id="UP000001732">
    <property type="component" value="Chromosome"/>
</dbReference>
<sequence>MYLRANAEENALTQTKAYVMLQEESFSPLEGGS</sequence>